<evidence type="ECO:0000256" key="5">
    <source>
        <dbReference type="ARBA" id="ARBA00022840"/>
    </source>
</evidence>
<evidence type="ECO:0000313" key="15">
    <source>
        <dbReference type="EMBL" id="RKE04719.1"/>
    </source>
</evidence>
<evidence type="ECO:0000256" key="12">
    <source>
        <dbReference type="SAM" id="MobiDB-lite"/>
    </source>
</evidence>
<dbReference type="GO" id="GO:0005886">
    <property type="term" value="C:plasma membrane"/>
    <property type="evidence" value="ECO:0007669"/>
    <property type="project" value="TreeGrafter"/>
</dbReference>
<dbReference type="Pfam" id="PF08299">
    <property type="entry name" value="Bac_DnaA_C"/>
    <property type="match status" value="1"/>
</dbReference>
<feature type="region of interest" description="Domain IV, binds dsDNA" evidence="8">
    <location>
        <begin position="357"/>
        <end position="476"/>
    </location>
</feature>
<dbReference type="InterPro" id="IPR018312">
    <property type="entry name" value="Chromosome_initiator_DnaA_CS"/>
</dbReference>
<dbReference type="Pfam" id="PF11638">
    <property type="entry name" value="DnaA_N"/>
    <property type="match status" value="1"/>
</dbReference>
<dbReference type="HAMAP" id="MF_00377">
    <property type="entry name" value="DnaA_bact"/>
    <property type="match status" value="1"/>
</dbReference>
<evidence type="ECO:0000259" key="13">
    <source>
        <dbReference type="SMART" id="SM00382"/>
    </source>
</evidence>
<dbReference type="InterPro" id="IPR001957">
    <property type="entry name" value="Chromosome_initiator_DnaA"/>
</dbReference>
<dbReference type="GO" id="GO:0008289">
    <property type="term" value="F:lipid binding"/>
    <property type="evidence" value="ECO:0007669"/>
    <property type="project" value="UniProtKB-KW"/>
</dbReference>
<feature type="region of interest" description="Disordered" evidence="12">
    <location>
        <begin position="99"/>
        <end position="118"/>
    </location>
</feature>
<dbReference type="Gene3D" id="1.10.8.60">
    <property type="match status" value="1"/>
</dbReference>
<comment type="similarity">
    <text evidence="1 8 11">Belongs to the DnaA family.</text>
</comment>
<keyword evidence="2 8" id="KW-0963">Cytoplasm</keyword>
<evidence type="ECO:0000256" key="11">
    <source>
        <dbReference type="RuleBase" id="RU004227"/>
    </source>
</evidence>
<dbReference type="Pfam" id="PF00308">
    <property type="entry name" value="Bac_DnaA"/>
    <property type="match status" value="1"/>
</dbReference>
<dbReference type="AlphaFoldDB" id="A0A419XAX3"/>
<dbReference type="PRINTS" id="PR00051">
    <property type="entry name" value="DNAA"/>
</dbReference>
<feature type="domain" description="Chromosomal replication initiator DnaA C-terminal" evidence="14">
    <location>
        <begin position="384"/>
        <end position="453"/>
    </location>
</feature>
<keyword evidence="6 8" id="KW-0446">Lipid-binding</keyword>
<feature type="region of interest" description="Domain I, interacts with DnaA modulators" evidence="8">
    <location>
        <begin position="1"/>
        <end position="91"/>
    </location>
</feature>
<dbReference type="SUPFAM" id="SSF52540">
    <property type="entry name" value="P-loop containing nucleoside triphosphate hydrolases"/>
    <property type="match status" value="1"/>
</dbReference>
<dbReference type="InterPro" id="IPR027417">
    <property type="entry name" value="P-loop_NTPase"/>
</dbReference>
<dbReference type="InterPro" id="IPR038454">
    <property type="entry name" value="DnaA_N_sf"/>
</dbReference>
<dbReference type="Gene3D" id="1.10.1750.10">
    <property type="match status" value="1"/>
</dbReference>
<keyword evidence="7 8" id="KW-0238">DNA-binding</keyword>
<evidence type="ECO:0000313" key="16">
    <source>
        <dbReference type="Proteomes" id="UP000284531"/>
    </source>
</evidence>
<dbReference type="PROSITE" id="PS01008">
    <property type="entry name" value="DNAA"/>
    <property type="match status" value="1"/>
</dbReference>
<dbReference type="SMART" id="SM00760">
    <property type="entry name" value="Bac_DnaA_C"/>
    <property type="match status" value="1"/>
</dbReference>
<gene>
    <name evidence="8" type="primary">dnaA</name>
    <name evidence="15" type="ORF">BXY64_1746</name>
</gene>
<organism evidence="15 16">
    <name type="scientific">Marinifilum flexuosum</name>
    <dbReference type="NCBI Taxonomy" id="1117708"/>
    <lineage>
        <taxon>Bacteria</taxon>
        <taxon>Pseudomonadati</taxon>
        <taxon>Bacteroidota</taxon>
        <taxon>Bacteroidia</taxon>
        <taxon>Marinilabiliales</taxon>
        <taxon>Marinifilaceae</taxon>
    </lineage>
</organism>
<dbReference type="InterPro" id="IPR024633">
    <property type="entry name" value="DnaA_N_dom"/>
</dbReference>
<dbReference type="InterPro" id="IPR003593">
    <property type="entry name" value="AAA+_ATPase"/>
</dbReference>
<dbReference type="RefSeq" id="WP_120239467.1">
    <property type="nucleotide sequence ID" value="NZ_CANNEC010000003.1"/>
</dbReference>
<dbReference type="CDD" id="cd06571">
    <property type="entry name" value="Bac_DnaA_C"/>
    <property type="match status" value="1"/>
</dbReference>
<keyword evidence="5 8" id="KW-0067">ATP-binding</keyword>
<dbReference type="NCBIfam" id="TIGR00362">
    <property type="entry name" value="DnaA"/>
    <property type="match status" value="1"/>
</dbReference>
<evidence type="ECO:0000256" key="7">
    <source>
        <dbReference type="ARBA" id="ARBA00023125"/>
    </source>
</evidence>
<evidence type="ECO:0000256" key="8">
    <source>
        <dbReference type="HAMAP-Rule" id="MF_00377"/>
    </source>
</evidence>
<dbReference type="GO" id="GO:0005524">
    <property type="term" value="F:ATP binding"/>
    <property type="evidence" value="ECO:0007669"/>
    <property type="project" value="UniProtKB-UniRule"/>
</dbReference>
<dbReference type="FunFam" id="3.40.50.300:FF:000668">
    <property type="entry name" value="Chromosomal replication initiator protein DnaA"/>
    <property type="match status" value="1"/>
</dbReference>
<sequence>MNNNHFQVWNNCLAVIKDNVPPISFKTWFEPIVPLNLENQVLTLQVPSHFFYEYLEEQYIDILRKTLRKEIGNGAKLEYNVVMENNHIANAKPISVVVPGNNPANTKNRPVNMPTDKEEQTIRNPFVIPGIKKLHIDSQLNPDYSFTNFIEGDCNRLARSAGVAVAENPGGTAFNPLVLYGDSGLGKTHLAQAIGLKTKELYQDKTVLYVSANKFQTQFTEAIRNNNKNDFLHFYQMIDVLIIDDIQELAGKEKTQNTFFHIFNHLHQSGKQLILTSDKAPIELKGMENRLLSRFKWGLSADLQNPDYDTRVRILQQKAYKDGIVLDMDVIEYIASNVTNNVRELEGALISLLAQSTLNKKELNLELATSIIDKLVKNTKRELSIDYIQKVVCDHFSLPIDVLQAKTRKREIVQARQIAMYFSKTLTKASLASIGSQIGNKDHATVLHACKTVNNLMDTDRGFKTQIDEIDKKLKM</sequence>
<evidence type="ECO:0000256" key="9">
    <source>
        <dbReference type="NCBIfam" id="TIGR00362"/>
    </source>
</evidence>
<dbReference type="InterPro" id="IPR010921">
    <property type="entry name" value="Trp_repressor/repl_initiator"/>
</dbReference>
<evidence type="ECO:0000256" key="6">
    <source>
        <dbReference type="ARBA" id="ARBA00023121"/>
    </source>
</evidence>
<dbReference type="GO" id="GO:0005737">
    <property type="term" value="C:cytoplasm"/>
    <property type="evidence" value="ECO:0007669"/>
    <property type="project" value="UniProtKB-SubCell"/>
</dbReference>
<dbReference type="EMBL" id="RAPQ01000008">
    <property type="protein sequence ID" value="RKE04719.1"/>
    <property type="molecule type" value="Genomic_DNA"/>
</dbReference>
<dbReference type="InterPro" id="IPR013317">
    <property type="entry name" value="DnaA_dom"/>
</dbReference>
<comment type="caution">
    <text evidence="8">Lacks conserved residue(s) required for the propagation of feature annotation.</text>
</comment>
<comment type="function">
    <text evidence="8 10">Plays an essential role in the initiation and regulation of chromosomal replication. ATP-DnaA binds to the origin of replication (oriC) to initiate formation of the DNA replication initiation complex once per cell cycle. Binds the DnaA box (a 9 base pair repeat at the origin) and separates the double-stranded (ds)DNA. Forms a right-handed helical filament on oriC DNA; dsDNA binds to the exterior of the filament while single-stranded (ss)DNA is stabiized in the filament's interior. The ATP-DnaA-oriC complex binds and stabilizes one strand of the AT-rich DNA unwinding element (DUE), permitting loading of DNA polymerase. After initiation quickly degrades to an ADP-DnaA complex that is not apt for DNA replication. Binds acidic phospholipids.</text>
</comment>
<comment type="domain">
    <text evidence="8">Domain I is involved in oligomerization and binding regulators, domain II is flexibile and of varying length in different bacteria, domain III forms the AAA+ region, while domain IV binds dsDNA.</text>
</comment>
<comment type="caution">
    <text evidence="15">The sequence shown here is derived from an EMBL/GenBank/DDBJ whole genome shotgun (WGS) entry which is preliminary data.</text>
</comment>
<dbReference type="GO" id="GO:0006275">
    <property type="term" value="P:regulation of DNA replication"/>
    <property type="evidence" value="ECO:0007669"/>
    <property type="project" value="UniProtKB-UniRule"/>
</dbReference>
<keyword evidence="16" id="KW-1185">Reference proteome</keyword>
<dbReference type="GO" id="GO:0006270">
    <property type="term" value="P:DNA replication initiation"/>
    <property type="evidence" value="ECO:0007669"/>
    <property type="project" value="UniProtKB-UniRule"/>
</dbReference>
<dbReference type="PANTHER" id="PTHR30050">
    <property type="entry name" value="CHROMOSOMAL REPLICATION INITIATOR PROTEIN DNAA"/>
    <property type="match status" value="1"/>
</dbReference>
<keyword evidence="3 8" id="KW-0235">DNA replication</keyword>
<evidence type="ECO:0000256" key="3">
    <source>
        <dbReference type="ARBA" id="ARBA00022705"/>
    </source>
</evidence>
<protein>
    <recommendedName>
        <fullName evidence="8 9">Chromosomal replication initiator protein DnaA</fullName>
    </recommendedName>
</protein>
<evidence type="ECO:0000256" key="1">
    <source>
        <dbReference type="ARBA" id="ARBA00006583"/>
    </source>
</evidence>
<feature type="domain" description="AAA+ ATPase" evidence="13">
    <location>
        <begin position="173"/>
        <end position="303"/>
    </location>
</feature>
<dbReference type="InterPro" id="IPR013159">
    <property type="entry name" value="DnaA_C"/>
</dbReference>
<dbReference type="InterPro" id="IPR020591">
    <property type="entry name" value="Chromosome_initiator_DnaA-like"/>
</dbReference>
<feature type="binding site" evidence="8">
    <location>
        <position position="184"/>
    </location>
    <ligand>
        <name>ATP</name>
        <dbReference type="ChEBI" id="CHEBI:30616"/>
    </ligand>
</feature>
<dbReference type="CDD" id="cd00009">
    <property type="entry name" value="AAA"/>
    <property type="match status" value="1"/>
</dbReference>
<feature type="binding site" evidence="8">
    <location>
        <position position="187"/>
    </location>
    <ligand>
        <name>ATP</name>
        <dbReference type="ChEBI" id="CHEBI:30616"/>
    </ligand>
</feature>
<name>A0A419XAX3_9BACT</name>
<accession>A0A419XAX3</accession>
<feature type="binding site" evidence="8">
    <location>
        <position position="186"/>
    </location>
    <ligand>
        <name>ATP</name>
        <dbReference type="ChEBI" id="CHEBI:30616"/>
    </ligand>
</feature>
<dbReference type="OrthoDB" id="9807019at2"/>
<evidence type="ECO:0000256" key="2">
    <source>
        <dbReference type="ARBA" id="ARBA00022490"/>
    </source>
</evidence>
<proteinExistence type="inferred from homology"/>
<comment type="subunit">
    <text evidence="8">Oligomerizes as a right-handed, spiral filament on DNA at oriC.</text>
</comment>
<dbReference type="Gene3D" id="3.30.300.180">
    <property type="match status" value="1"/>
</dbReference>
<evidence type="ECO:0000256" key="10">
    <source>
        <dbReference type="RuleBase" id="RU000577"/>
    </source>
</evidence>
<keyword evidence="4 8" id="KW-0547">Nucleotide-binding</keyword>
<feature type="binding site" evidence="8">
    <location>
        <position position="188"/>
    </location>
    <ligand>
        <name>ATP</name>
        <dbReference type="ChEBI" id="CHEBI:30616"/>
    </ligand>
</feature>
<dbReference type="Gene3D" id="3.40.50.300">
    <property type="entry name" value="P-loop containing nucleotide triphosphate hydrolases"/>
    <property type="match status" value="1"/>
</dbReference>
<evidence type="ECO:0000256" key="4">
    <source>
        <dbReference type="ARBA" id="ARBA00022741"/>
    </source>
</evidence>
<dbReference type="SMART" id="SM00382">
    <property type="entry name" value="AAA"/>
    <property type="match status" value="1"/>
</dbReference>
<dbReference type="PANTHER" id="PTHR30050:SF2">
    <property type="entry name" value="CHROMOSOMAL REPLICATION INITIATOR PROTEIN DNAA"/>
    <property type="match status" value="1"/>
</dbReference>
<comment type="subcellular location">
    <subcellularLocation>
        <location evidence="8">Cytoplasm</location>
    </subcellularLocation>
</comment>
<reference evidence="15 16" key="1">
    <citation type="submission" date="2018-09" db="EMBL/GenBank/DDBJ databases">
        <title>Genomic Encyclopedia of Archaeal and Bacterial Type Strains, Phase II (KMG-II): from individual species to whole genera.</title>
        <authorList>
            <person name="Goeker M."/>
        </authorList>
    </citation>
    <scope>NUCLEOTIDE SEQUENCE [LARGE SCALE GENOMIC DNA]</scope>
    <source>
        <strain evidence="15 16">DSM 21950</strain>
    </source>
</reference>
<dbReference type="Proteomes" id="UP000284531">
    <property type="component" value="Unassembled WGS sequence"/>
</dbReference>
<dbReference type="GO" id="GO:0003688">
    <property type="term" value="F:DNA replication origin binding"/>
    <property type="evidence" value="ECO:0007669"/>
    <property type="project" value="UniProtKB-UniRule"/>
</dbReference>
<evidence type="ECO:0000259" key="14">
    <source>
        <dbReference type="SMART" id="SM00760"/>
    </source>
</evidence>
<dbReference type="SUPFAM" id="SSF48295">
    <property type="entry name" value="TrpR-like"/>
    <property type="match status" value="1"/>
</dbReference>